<keyword evidence="4" id="KW-1185">Reference proteome</keyword>
<feature type="signal peptide" evidence="1">
    <location>
        <begin position="1"/>
        <end position="21"/>
    </location>
</feature>
<evidence type="ECO:0000313" key="3">
    <source>
        <dbReference type="EMBL" id="MFC5462802.1"/>
    </source>
</evidence>
<protein>
    <submittedName>
        <fullName evidence="3">PEP-CTERM sorting domain-containing protein</fullName>
    </submittedName>
</protein>
<keyword evidence="1" id="KW-0732">Signal</keyword>
<gene>
    <name evidence="3" type="ORF">ACFPN5_23595</name>
</gene>
<comment type="caution">
    <text evidence="3">The sequence shown here is derived from an EMBL/GenBank/DDBJ whole genome shotgun (WGS) entry which is preliminary data.</text>
</comment>
<dbReference type="InterPro" id="IPR013424">
    <property type="entry name" value="Ice-binding_C"/>
</dbReference>
<sequence length="178" mass="19677">MKKLQMLFAAALCLFSQAVWAAPVGWYEFDATWRDGSFTGQFYYDEGSPFRVTAVDGTLVDLAQTTAINKVVNPEDAQLERWVFLANANPAELAGHDAGFYLTLVDLGASLTLDLSGVNGLFDWSREAFYNPGQLDDSPLLSFRIEQANEVPEPATAMLLLSGFAGLLTMRRSRKRRA</sequence>
<dbReference type="Pfam" id="PF07589">
    <property type="entry name" value="PEP-CTERM"/>
    <property type="match status" value="1"/>
</dbReference>
<accession>A0ABW0LD73</accession>
<feature type="domain" description="Ice-binding protein C-terminal" evidence="2">
    <location>
        <begin position="151"/>
        <end position="174"/>
    </location>
</feature>
<dbReference type="EMBL" id="JBHSMU010000019">
    <property type="protein sequence ID" value="MFC5462802.1"/>
    <property type="molecule type" value="Genomic_DNA"/>
</dbReference>
<evidence type="ECO:0000259" key="2">
    <source>
        <dbReference type="Pfam" id="PF07589"/>
    </source>
</evidence>
<feature type="chain" id="PRO_5046478323" evidence="1">
    <location>
        <begin position="22"/>
        <end position="178"/>
    </location>
</feature>
<organism evidence="3 4">
    <name type="scientific">Massilia niabensis</name>
    <dbReference type="NCBI Taxonomy" id="544910"/>
    <lineage>
        <taxon>Bacteria</taxon>
        <taxon>Pseudomonadati</taxon>
        <taxon>Pseudomonadota</taxon>
        <taxon>Betaproteobacteria</taxon>
        <taxon>Burkholderiales</taxon>
        <taxon>Oxalobacteraceae</taxon>
        <taxon>Telluria group</taxon>
        <taxon>Massilia</taxon>
    </lineage>
</organism>
<dbReference type="RefSeq" id="WP_379786293.1">
    <property type="nucleotide sequence ID" value="NZ_JBHSMU010000019.1"/>
</dbReference>
<dbReference type="NCBIfam" id="TIGR02595">
    <property type="entry name" value="PEP_CTERM"/>
    <property type="match status" value="1"/>
</dbReference>
<proteinExistence type="predicted"/>
<evidence type="ECO:0000313" key="4">
    <source>
        <dbReference type="Proteomes" id="UP001596050"/>
    </source>
</evidence>
<name>A0ABW0LD73_9BURK</name>
<dbReference type="Proteomes" id="UP001596050">
    <property type="component" value="Unassembled WGS sequence"/>
</dbReference>
<reference evidence="4" key="1">
    <citation type="journal article" date="2019" name="Int. J. Syst. Evol. Microbiol.">
        <title>The Global Catalogue of Microorganisms (GCM) 10K type strain sequencing project: providing services to taxonomists for standard genome sequencing and annotation.</title>
        <authorList>
            <consortium name="The Broad Institute Genomics Platform"/>
            <consortium name="The Broad Institute Genome Sequencing Center for Infectious Disease"/>
            <person name="Wu L."/>
            <person name="Ma J."/>
        </authorList>
    </citation>
    <scope>NUCLEOTIDE SEQUENCE [LARGE SCALE GENOMIC DNA]</scope>
    <source>
        <strain evidence="4">KACC 12649</strain>
    </source>
</reference>
<evidence type="ECO:0000256" key="1">
    <source>
        <dbReference type="SAM" id="SignalP"/>
    </source>
</evidence>